<reference evidence="2" key="1">
    <citation type="submission" date="2013-12" db="EMBL/GenBank/DDBJ databases">
        <title>The Genome Sequence of Aphanomyces invadans NJM9701.</title>
        <authorList>
            <consortium name="The Broad Institute Genomics Platform"/>
            <person name="Russ C."/>
            <person name="Tyler B."/>
            <person name="van West P."/>
            <person name="Dieguez-Uribeondo J."/>
            <person name="Young S.K."/>
            <person name="Zeng Q."/>
            <person name="Gargeya S."/>
            <person name="Fitzgerald M."/>
            <person name="Abouelleil A."/>
            <person name="Alvarado L."/>
            <person name="Chapman S.B."/>
            <person name="Gainer-Dewar J."/>
            <person name="Goldberg J."/>
            <person name="Griggs A."/>
            <person name="Gujja S."/>
            <person name="Hansen M."/>
            <person name="Howarth C."/>
            <person name="Imamovic A."/>
            <person name="Ireland A."/>
            <person name="Larimer J."/>
            <person name="McCowan C."/>
            <person name="Murphy C."/>
            <person name="Pearson M."/>
            <person name="Poon T.W."/>
            <person name="Priest M."/>
            <person name="Roberts A."/>
            <person name="Saif S."/>
            <person name="Shea T."/>
            <person name="Sykes S."/>
            <person name="Wortman J."/>
            <person name="Nusbaum C."/>
            <person name="Birren B."/>
        </authorList>
    </citation>
    <scope>NUCLEOTIDE SEQUENCE [LARGE SCALE GENOMIC DNA]</scope>
    <source>
        <strain evidence="2">NJM9701</strain>
    </source>
</reference>
<feature type="compositionally biased region" description="Polar residues" evidence="1">
    <location>
        <begin position="423"/>
        <end position="432"/>
    </location>
</feature>
<feature type="region of interest" description="Disordered" evidence="1">
    <location>
        <begin position="306"/>
        <end position="327"/>
    </location>
</feature>
<dbReference type="RefSeq" id="XP_008878691.1">
    <property type="nucleotide sequence ID" value="XM_008880469.1"/>
</dbReference>
<dbReference type="Gene3D" id="3.40.50.300">
    <property type="entry name" value="P-loop containing nucleotide triphosphate hydrolases"/>
    <property type="match status" value="1"/>
</dbReference>
<dbReference type="SUPFAM" id="SSF52540">
    <property type="entry name" value="P-loop containing nucleoside triphosphate hydrolases"/>
    <property type="match status" value="1"/>
</dbReference>
<feature type="region of interest" description="Disordered" evidence="1">
    <location>
        <begin position="257"/>
        <end position="277"/>
    </location>
</feature>
<feature type="region of interest" description="Disordered" evidence="1">
    <location>
        <begin position="420"/>
        <end position="439"/>
    </location>
</feature>
<feature type="compositionally biased region" description="Basic residues" evidence="1">
    <location>
        <begin position="318"/>
        <end position="327"/>
    </location>
</feature>
<accession>A0A024TER6</accession>
<feature type="compositionally biased region" description="Polar residues" evidence="1">
    <location>
        <begin position="259"/>
        <end position="277"/>
    </location>
</feature>
<protein>
    <submittedName>
        <fullName evidence="2">Uncharacterized protein</fullName>
    </submittedName>
</protein>
<evidence type="ECO:0000313" key="2">
    <source>
        <dbReference type="EMBL" id="ETV92655.1"/>
    </source>
</evidence>
<dbReference type="VEuPathDB" id="FungiDB:H310_13099"/>
<organism evidence="2">
    <name type="scientific">Aphanomyces invadans</name>
    <dbReference type="NCBI Taxonomy" id="157072"/>
    <lineage>
        <taxon>Eukaryota</taxon>
        <taxon>Sar</taxon>
        <taxon>Stramenopiles</taxon>
        <taxon>Oomycota</taxon>
        <taxon>Saprolegniomycetes</taxon>
        <taxon>Saprolegniales</taxon>
        <taxon>Verrucalvaceae</taxon>
        <taxon>Aphanomyces</taxon>
    </lineage>
</organism>
<sequence length="461" mass="49148">MSGIRAAVVGDIGVGKSSLVRALGGEIVCRDDGTGVVYQVAAATGRPICVAECASLAHCTTLAPQVVLLAFDLSQPSTFATAIAKWAAFRGVPEATVVLVGCKRDLMTDVLVSATARDFAATEFDGYFEISASGSSADVASLRSVLFSPFTSALLPPPPPLHTTSTKDNVSSASSHALLRDHIVVNKTARDIWLFDKRAFAQQSRNFDATSASKGRVFSTALALAKRRDAAAIERGHAMASRLAVRGRRAAVEAVTERSTTPTKSIRLTNSDGSPRTYSFMHATQASTHRADARTRKSNIENVDDERVKSNAPWEPTRRRRSCRRRSSPLAGDIAACHAKDASTCAAETTRTRPCEARPSTKQVDVDNTGDDGCCKHLNDSMRPASPRTIELQNDVAASEITVVPPPLPVDESGNYCFIQGGSDRNSSTPGSDTPPRNDDAAITFDDDDVLGALESFHLSI</sequence>
<proteinExistence type="predicted"/>
<evidence type="ECO:0000256" key="1">
    <source>
        <dbReference type="SAM" id="MobiDB-lite"/>
    </source>
</evidence>
<gene>
    <name evidence="2" type="ORF">H310_13099</name>
</gene>
<dbReference type="GeneID" id="20090149"/>
<dbReference type="InterPro" id="IPR027417">
    <property type="entry name" value="P-loop_NTPase"/>
</dbReference>
<dbReference type="AlphaFoldDB" id="A0A024TER6"/>
<dbReference type="EMBL" id="KI913998">
    <property type="protein sequence ID" value="ETV92655.1"/>
    <property type="molecule type" value="Genomic_DNA"/>
</dbReference>
<name>A0A024TER6_9STRA</name>
<dbReference type="OrthoDB" id="25896at2759"/>